<dbReference type="FunFam" id="3.10.50.30:FF:000001">
    <property type="entry name" value="Transcription elongation factor GreA"/>
    <property type="match status" value="1"/>
</dbReference>
<dbReference type="AlphaFoldDB" id="A0A1F4PNQ1"/>
<keyword evidence="8" id="KW-0175">Coiled coil</keyword>
<dbReference type="GO" id="GO:0070063">
    <property type="term" value="F:RNA polymerase binding"/>
    <property type="evidence" value="ECO:0007669"/>
    <property type="project" value="InterPro"/>
</dbReference>
<dbReference type="Gene3D" id="3.10.50.30">
    <property type="entry name" value="Transcription elongation factor, GreA/GreB, C-terminal domain"/>
    <property type="match status" value="1"/>
</dbReference>
<gene>
    <name evidence="8" type="primary">greA</name>
    <name evidence="12" type="ORF">A2994_01645</name>
</gene>
<comment type="similarity">
    <text evidence="1 8 9">Belongs to the GreA/GreB family.</text>
</comment>
<evidence type="ECO:0000256" key="8">
    <source>
        <dbReference type="HAMAP-Rule" id="MF_00105"/>
    </source>
</evidence>
<feature type="coiled-coil region" evidence="8">
    <location>
        <begin position="13"/>
        <end position="40"/>
    </location>
</feature>
<keyword evidence="5 8" id="KW-0804">Transcription</keyword>
<dbReference type="SUPFAM" id="SSF46557">
    <property type="entry name" value="GreA transcript cleavage protein, N-terminal domain"/>
    <property type="match status" value="1"/>
</dbReference>
<keyword evidence="12" id="KW-0251">Elongation factor</keyword>
<dbReference type="GO" id="GO:0003746">
    <property type="term" value="F:translation elongation factor activity"/>
    <property type="evidence" value="ECO:0007669"/>
    <property type="project" value="UniProtKB-KW"/>
</dbReference>
<dbReference type="InterPro" id="IPR018151">
    <property type="entry name" value="TF_GreA/GreB_CS"/>
</dbReference>
<sequence>MTQPDLYISRAGLEELKTELSRLLEERKEITAKIKEAREFGDLSENAEYQEAKTKQSFIEGRIAEIESMLKIAKMIDDNNRTNGRVALGSTVKVQVNGDTKQFVITGSNESNPAEGKISNESPIGRALMGQKKGDQVDVTTPDGTRQYTILEVR</sequence>
<comment type="caution">
    <text evidence="12">The sequence shown here is derived from an EMBL/GenBank/DDBJ whole genome shotgun (WGS) entry which is preliminary data.</text>
</comment>
<evidence type="ECO:0000256" key="7">
    <source>
        <dbReference type="ARBA" id="ARBA00030776"/>
    </source>
</evidence>
<evidence type="ECO:0000256" key="1">
    <source>
        <dbReference type="ARBA" id="ARBA00008213"/>
    </source>
</evidence>
<dbReference type="InterPro" id="IPR022691">
    <property type="entry name" value="Tscrpt_elong_fac_GreA/B_N"/>
</dbReference>
<evidence type="ECO:0000256" key="6">
    <source>
        <dbReference type="ARBA" id="ARBA00024916"/>
    </source>
</evidence>
<keyword evidence="12" id="KW-0648">Protein biosynthesis</keyword>
<dbReference type="NCBIfam" id="TIGR01462">
    <property type="entry name" value="greA"/>
    <property type="match status" value="1"/>
</dbReference>
<dbReference type="InterPro" id="IPR001437">
    <property type="entry name" value="Tscrpt_elong_fac_GreA/B_C"/>
</dbReference>
<evidence type="ECO:0000256" key="9">
    <source>
        <dbReference type="RuleBase" id="RU000556"/>
    </source>
</evidence>
<evidence type="ECO:0000256" key="3">
    <source>
        <dbReference type="ARBA" id="ARBA00023015"/>
    </source>
</evidence>
<dbReference type="Pfam" id="PF01272">
    <property type="entry name" value="GreA_GreB"/>
    <property type="match status" value="1"/>
</dbReference>
<dbReference type="InterPro" id="IPR036953">
    <property type="entry name" value="GreA/GreB_C_sf"/>
</dbReference>
<dbReference type="PANTHER" id="PTHR30437">
    <property type="entry name" value="TRANSCRIPTION ELONGATION FACTOR GREA"/>
    <property type="match status" value="1"/>
</dbReference>
<protein>
    <recommendedName>
        <fullName evidence="2 8">Transcription elongation factor GreA</fullName>
    </recommendedName>
    <alternativeName>
        <fullName evidence="7 8">Transcript cleavage factor GreA</fullName>
    </alternativeName>
</protein>
<feature type="domain" description="Transcription elongation factor GreA/GreB C-terminal" evidence="10">
    <location>
        <begin position="82"/>
        <end position="153"/>
    </location>
</feature>
<dbReference type="PANTHER" id="PTHR30437:SF4">
    <property type="entry name" value="TRANSCRIPTION ELONGATION FACTOR GREA"/>
    <property type="match status" value="1"/>
</dbReference>
<evidence type="ECO:0000313" key="13">
    <source>
        <dbReference type="Proteomes" id="UP000179010"/>
    </source>
</evidence>
<dbReference type="Proteomes" id="UP000179010">
    <property type="component" value="Unassembled WGS sequence"/>
</dbReference>
<dbReference type="InterPro" id="IPR028624">
    <property type="entry name" value="Tscrpt_elong_fac_GreA/B"/>
</dbReference>
<dbReference type="GO" id="GO:0003677">
    <property type="term" value="F:DNA binding"/>
    <property type="evidence" value="ECO:0007669"/>
    <property type="project" value="UniProtKB-UniRule"/>
</dbReference>
<dbReference type="EMBL" id="METE01000004">
    <property type="protein sequence ID" value="OGB85317.1"/>
    <property type="molecule type" value="Genomic_DNA"/>
</dbReference>
<keyword evidence="4 8" id="KW-0238">DNA-binding</keyword>
<accession>A0A1F4PNQ1</accession>
<evidence type="ECO:0000256" key="4">
    <source>
        <dbReference type="ARBA" id="ARBA00023125"/>
    </source>
</evidence>
<comment type="function">
    <text evidence="6 8 9">Necessary for efficient RNA polymerase transcription elongation past template-encoded arresting sites. The arresting sites in DNA have the property of trapping a certain fraction of elongating RNA polymerases that pass through, resulting in locked ternary complexes. Cleavage of the nascent transcript by cleavage factors such as GreA or GreB allows the resumption of elongation from the new 3'terminus. GreA releases sequences of 2 to 3 nucleotides.</text>
</comment>
<evidence type="ECO:0000256" key="2">
    <source>
        <dbReference type="ARBA" id="ARBA00013729"/>
    </source>
</evidence>
<dbReference type="Gene3D" id="1.10.287.180">
    <property type="entry name" value="Transcription elongation factor, GreA/GreB, N-terminal domain"/>
    <property type="match status" value="1"/>
</dbReference>
<dbReference type="InterPro" id="IPR006359">
    <property type="entry name" value="Tscrpt_elong_fac_GreA"/>
</dbReference>
<feature type="domain" description="Transcription elongation factor GreA/GreB N-terminal" evidence="11">
    <location>
        <begin position="7"/>
        <end position="74"/>
    </location>
</feature>
<evidence type="ECO:0000259" key="11">
    <source>
        <dbReference type="Pfam" id="PF03449"/>
    </source>
</evidence>
<dbReference type="FunFam" id="1.10.287.180:FF:000001">
    <property type="entry name" value="Transcription elongation factor GreA"/>
    <property type="match status" value="1"/>
</dbReference>
<dbReference type="PIRSF" id="PIRSF006092">
    <property type="entry name" value="GreA_GreB"/>
    <property type="match status" value="1"/>
</dbReference>
<dbReference type="STRING" id="1798539.A2994_01645"/>
<keyword evidence="3 8" id="KW-0805">Transcription regulation</keyword>
<dbReference type="InterPro" id="IPR023459">
    <property type="entry name" value="Tscrpt_elong_fac_GreA/B_fam"/>
</dbReference>
<proteinExistence type="inferred from homology"/>
<reference evidence="12 13" key="1">
    <citation type="journal article" date="2016" name="Nat. Commun.">
        <title>Thousands of microbial genomes shed light on interconnected biogeochemical processes in an aquifer system.</title>
        <authorList>
            <person name="Anantharaman K."/>
            <person name="Brown C.T."/>
            <person name="Hug L.A."/>
            <person name="Sharon I."/>
            <person name="Castelle C.J."/>
            <person name="Probst A.J."/>
            <person name="Thomas B.C."/>
            <person name="Singh A."/>
            <person name="Wilkins M.J."/>
            <person name="Karaoz U."/>
            <person name="Brodie E.L."/>
            <person name="Williams K.H."/>
            <person name="Hubbard S.S."/>
            <person name="Banfield J.F."/>
        </authorList>
    </citation>
    <scope>NUCLEOTIDE SEQUENCE [LARGE SCALE GENOMIC DNA]</scope>
</reference>
<organism evidence="12 13">
    <name type="scientific">candidate division Kazan bacterium RIFCSPLOWO2_01_FULL_48_13</name>
    <dbReference type="NCBI Taxonomy" id="1798539"/>
    <lineage>
        <taxon>Bacteria</taxon>
        <taxon>Bacteria division Kazan-3B-28</taxon>
    </lineage>
</organism>
<name>A0A1F4PNQ1_UNCK3</name>
<evidence type="ECO:0000259" key="10">
    <source>
        <dbReference type="Pfam" id="PF01272"/>
    </source>
</evidence>
<dbReference type="PROSITE" id="PS00829">
    <property type="entry name" value="GREAB_1"/>
    <property type="match status" value="1"/>
</dbReference>
<dbReference type="InterPro" id="IPR036805">
    <property type="entry name" value="Tscrpt_elong_fac_GreA/B_N_sf"/>
</dbReference>
<dbReference type="SUPFAM" id="SSF54534">
    <property type="entry name" value="FKBP-like"/>
    <property type="match status" value="1"/>
</dbReference>
<dbReference type="HAMAP" id="MF_00105">
    <property type="entry name" value="GreA_GreB"/>
    <property type="match status" value="1"/>
</dbReference>
<dbReference type="GO" id="GO:0032784">
    <property type="term" value="P:regulation of DNA-templated transcription elongation"/>
    <property type="evidence" value="ECO:0007669"/>
    <property type="project" value="UniProtKB-UniRule"/>
</dbReference>
<dbReference type="NCBIfam" id="NF001263">
    <property type="entry name" value="PRK00226.1-4"/>
    <property type="match status" value="1"/>
</dbReference>
<evidence type="ECO:0000313" key="12">
    <source>
        <dbReference type="EMBL" id="OGB85317.1"/>
    </source>
</evidence>
<evidence type="ECO:0000256" key="5">
    <source>
        <dbReference type="ARBA" id="ARBA00023163"/>
    </source>
</evidence>
<dbReference type="GO" id="GO:0006354">
    <property type="term" value="P:DNA-templated transcription elongation"/>
    <property type="evidence" value="ECO:0007669"/>
    <property type="project" value="TreeGrafter"/>
</dbReference>
<dbReference type="Pfam" id="PF03449">
    <property type="entry name" value="GreA_GreB_N"/>
    <property type="match status" value="1"/>
</dbReference>